<sequence length="384" mass="41011">MVTKHGARDRSNPMTFEVERHVLRVAQWTTGNVAAEVVRALTSRPDIAVVGVYTRSPEKAGVGLGTLCGLGRELGIRATIDADALLESRPDCVVYTPLYFNLAEVQRILRAGVNVVTSAEFMTGVNLSSDDRAALNSAALAGGSSIFGSGMNPGFVQLAAAIASGVSTNVRRASVFESVDVSEFIGDANFARVGWGRRRDDPGHVEDVRAGTAVFAEAVDVLARMLRVELDEISCSVEFAHATQEAVADGVLIRDGHVGGIEVRWSGHQAGQEVVCVQQRWAATPLLEPAWHIEHGYLVDISGDPNVRMKIDLLPTDADLADWSPQRMRNIGLRITAAPLVNAIPAVCAAPPGIVTYAELPAIAALLVPESEAGHRRRTDEVIA</sequence>
<feature type="domain" description="2,4-diaminopentanoate dehydrogenase C-terminal" evidence="1">
    <location>
        <begin position="205"/>
        <end position="367"/>
    </location>
</feature>
<dbReference type="CDD" id="cd24146">
    <property type="entry name" value="nat-AmDH_N_like"/>
    <property type="match status" value="1"/>
</dbReference>
<organism evidence="2 3">
    <name type="scientific">Mycolicibacterium septicum DSM 44393</name>
    <dbReference type="NCBI Taxonomy" id="1341646"/>
    <lineage>
        <taxon>Bacteria</taxon>
        <taxon>Bacillati</taxon>
        <taxon>Actinomycetota</taxon>
        <taxon>Actinomycetes</taxon>
        <taxon>Mycobacteriales</taxon>
        <taxon>Mycobacteriaceae</taxon>
        <taxon>Mycolicibacterium</taxon>
    </lineage>
</organism>
<dbReference type="Gene3D" id="3.40.50.720">
    <property type="entry name" value="NAD(P)-binding Rossmann-like Domain"/>
    <property type="match status" value="1"/>
</dbReference>
<name>A0A7X6MNF9_9MYCO</name>
<dbReference type="AlphaFoldDB" id="A0A7X6MNF9"/>
<comment type="caution">
    <text evidence="2">The sequence shown here is derived from an EMBL/GenBank/DDBJ whole genome shotgun (WGS) entry which is preliminary data.</text>
</comment>
<dbReference type="EMBL" id="JAAXPJ010000003">
    <property type="protein sequence ID" value="NKZ11116.1"/>
    <property type="molecule type" value="Genomic_DNA"/>
</dbReference>
<accession>A0A7X6MNF9</accession>
<proteinExistence type="predicted"/>
<dbReference type="Pfam" id="PF19328">
    <property type="entry name" value="DAP_DH_C"/>
    <property type="match status" value="1"/>
</dbReference>
<reference evidence="2 3" key="1">
    <citation type="submission" date="2020-04" db="EMBL/GenBank/DDBJ databases">
        <title>MicrobeNet Type strains.</title>
        <authorList>
            <person name="Nicholson A.C."/>
        </authorList>
    </citation>
    <scope>NUCLEOTIDE SEQUENCE [LARGE SCALE GENOMIC DNA]</scope>
    <source>
        <strain evidence="2 3">ATCC 700731</strain>
    </source>
</reference>
<dbReference type="InterPro" id="IPR045760">
    <property type="entry name" value="DAP_DH_C"/>
</dbReference>
<dbReference type="SUPFAM" id="SSF51735">
    <property type="entry name" value="NAD(P)-binding Rossmann-fold domains"/>
    <property type="match status" value="1"/>
</dbReference>
<evidence type="ECO:0000313" key="2">
    <source>
        <dbReference type="EMBL" id="NKZ11116.1"/>
    </source>
</evidence>
<dbReference type="InterPro" id="IPR036291">
    <property type="entry name" value="NAD(P)-bd_dom_sf"/>
</dbReference>
<protein>
    <submittedName>
        <fullName evidence="2">Dihydrodipicolinate reductase</fullName>
    </submittedName>
</protein>
<gene>
    <name evidence="2" type="ORF">HGA11_09020</name>
</gene>
<dbReference type="Proteomes" id="UP000518188">
    <property type="component" value="Unassembled WGS sequence"/>
</dbReference>
<evidence type="ECO:0000313" key="3">
    <source>
        <dbReference type="Proteomes" id="UP000518188"/>
    </source>
</evidence>
<evidence type="ECO:0000259" key="1">
    <source>
        <dbReference type="Pfam" id="PF19328"/>
    </source>
</evidence>
<dbReference type="RefSeq" id="WP_162563124.1">
    <property type="nucleotide sequence ID" value="NZ_HG322951.1"/>
</dbReference>